<dbReference type="OrthoDB" id="56770at2157"/>
<dbReference type="Proteomes" id="UP000198535">
    <property type="component" value="Unassembled WGS sequence"/>
</dbReference>
<accession>A0A1I4NRT8</accession>
<organism evidence="2 3">
    <name type="scientific">Methanolobus profundi</name>
    <dbReference type="NCBI Taxonomy" id="487685"/>
    <lineage>
        <taxon>Archaea</taxon>
        <taxon>Methanobacteriati</taxon>
        <taxon>Methanobacteriota</taxon>
        <taxon>Stenosarchaea group</taxon>
        <taxon>Methanomicrobia</taxon>
        <taxon>Methanosarcinales</taxon>
        <taxon>Methanosarcinaceae</taxon>
        <taxon>Methanolobus</taxon>
    </lineage>
</organism>
<evidence type="ECO:0000313" key="3">
    <source>
        <dbReference type="Proteomes" id="UP000198535"/>
    </source>
</evidence>
<feature type="transmembrane region" description="Helical" evidence="1">
    <location>
        <begin position="337"/>
        <end position="356"/>
    </location>
</feature>
<protein>
    <submittedName>
        <fullName evidence="2">Uncharacterized protein</fullName>
    </submittedName>
</protein>
<dbReference type="PANTHER" id="PTHR35902:SF3">
    <property type="entry name" value="NPCBM-ASSOCIATED, NEW3 DOMAIN OF ALPHA-GALACTOSIDASE"/>
    <property type="match status" value="1"/>
</dbReference>
<evidence type="ECO:0000313" key="2">
    <source>
        <dbReference type="EMBL" id="SFM18105.1"/>
    </source>
</evidence>
<evidence type="ECO:0000256" key="1">
    <source>
        <dbReference type="SAM" id="Phobius"/>
    </source>
</evidence>
<dbReference type="RefSeq" id="WP_091931979.1">
    <property type="nucleotide sequence ID" value="NZ_FOUJ01000001.1"/>
</dbReference>
<dbReference type="PANTHER" id="PTHR35902">
    <property type="entry name" value="S-LAYER DOMAIN-LIKE PROTEIN-RELATED"/>
    <property type="match status" value="1"/>
</dbReference>
<keyword evidence="1" id="KW-1133">Transmembrane helix</keyword>
<dbReference type="STRING" id="487685.SAMN04488696_0220"/>
<keyword evidence="1" id="KW-0472">Membrane</keyword>
<sequence>MNVNYGKIMTKKYTLPLVACILLSVCFVAAVPSVSAKEYLPPTYEYTTNYYNSYGEPDISASIIGDVEFERGETARLEVVLANRGVIYGFKADQGVGTSETEHELSLQELEYETMRTTAYGIKASLVSTTDQIEVDAETNIHTLEELYPGVLPEDPMVFTITISENIPAGVYILELPLSYEYQKDVRMTEGESVILGEPDLDHASFYENVETTLQIPIVVEPEAMFEVTNVTGTLEAGSTNVVNITYTNIGELPAEDAVARIVVMKPLSTERSTRSLGSMQPGESRTVSFNIASEQSAIAKSYGIDSEIKYYDEDGEDSFSNNMKVSLELNEPQRQINVIGLAIAGIVIILIVLVVKNRRKNGSK</sequence>
<keyword evidence="3" id="KW-1185">Reference proteome</keyword>
<dbReference type="InterPro" id="IPR013783">
    <property type="entry name" value="Ig-like_fold"/>
</dbReference>
<dbReference type="EMBL" id="FOUJ01000001">
    <property type="protein sequence ID" value="SFM18105.1"/>
    <property type="molecule type" value="Genomic_DNA"/>
</dbReference>
<keyword evidence="1" id="KW-0812">Transmembrane</keyword>
<reference evidence="3" key="1">
    <citation type="submission" date="2016-10" db="EMBL/GenBank/DDBJ databases">
        <authorList>
            <person name="Varghese N."/>
            <person name="Submissions S."/>
        </authorList>
    </citation>
    <scope>NUCLEOTIDE SEQUENCE [LARGE SCALE GENOMIC DNA]</scope>
    <source>
        <strain evidence="3">Mob M</strain>
    </source>
</reference>
<proteinExistence type="predicted"/>
<dbReference type="AlphaFoldDB" id="A0A1I4NRT8"/>
<gene>
    <name evidence="2" type="ORF">SAMN04488696_0220</name>
</gene>
<name>A0A1I4NRT8_9EURY</name>
<dbReference type="Gene3D" id="2.60.40.10">
    <property type="entry name" value="Immunoglobulins"/>
    <property type="match status" value="1"/>
</dbReference>